<reference evidence="1" key="9">
    <citation type="submission" date="2020-08" db="EMBL/GenBank/DDBJ databases">
        <title>Diversity of carbapenem-resistant Acinetobacter baumannii and bacteriophage-mediated spread of the Oxa23 carbapenemase.</title>
        <authorList>
            <person name="Abouelfetouh A."/>
            <person name="Mattock J."/>
            <person name="Turner D."/>
            <person name="Li E."/>
            <person name="Evans B.A."/>
        </authorList>
    </citation>
    <scope>NUCLEOTIDE SEQUENCE</scope>
    <source>
        <strain evidence="1">A86</strain>
    </source>
</reference>
<protein>
    <submittedName>
        <fullName evidence="5">DNA-binding protein</fullName>
    </submittedName>
</protein>
<dbReference type="EMBL" id="CP061525">
    <property type="protein sequence ID" value="QNV20873.1"/>
    <property type="molecule type" value="Genomic_DNA"/>
</dbReference>
<sequence length="87" mass="10028">MSRLTKLDRMTHAEKEAAKKEFWEAADNQTFPPETVAIVMHVSLPWLQKKRCEGGGIPFSKPHKRQVNYMKSDVLAYIEQNKMAHTA</sequence>
<evidence type="ECO:0000313" key="1">
    <source>
        <dbReference type="EMBL" id="MBD0220903.1"/>
    </source>
</evidence>
<dbReference type="EMBL" id="PUDN01000092">
    <property type="protein sequence ID" value="PQH49404.1"/>
    <property type="molecule type" value="Genomic_DNA"/>
</dbReference>
<evidence type="ECO:0000313" key="6">
    <source>
        <dbReference type="EMBL" id="OIG72696.1"/>
    </source>
</evidence>
<reference evidence="10 16" key="5">
    <citation type="submission" date="2018-12" db="EMBL/GenBank/DDBJ databases">
        <title>Draft Genome Sequences Human Pathogenic Acinetobacter baumannii Strains.</title>
        <authorList>
            <person name="Madhi M."/>
            <person name="Ronco T."/>
            <person name="Olsen R.H."/>
            <person name="Hassani A."/>
        </authorList>
    </citation>
    <scope>NUCLEOTIDE SEQUENCE [LARGE SCALE GENOMIC DNA]</scope>
    <source>
        <strain evidence="10 16">AB3</strain>
    </source>
</reference>
<evidence type="ECO:0000313" key="4">
    <source>
        <dbReference type="EMBL" id="MQR48828.1"/>
    </source>
</evidence>
<evidence type="ECO:0000313" key="17">
    <source>
        <dbReference type="Proteomes" id="UP000439424"/>
    </source>
</evidence>
<dbReference type="EMBL" id="JACSVK010000034">
    <property type="protein sequence ID" value="MBD0220903.1"/>
    <property type="molecule type" value="Genomic_DNA"/>
</dbReference>
<dbReference type="KEGG" id="abw:BL01_09500"/>
<dbReference type="PATRIC" id="fig|470.1288.peg.1874"/>
<reference evidence="6 12" key="1">
    <citation type="submission" date="2016-05" db="EMBL/GenBank/DDBJ databases">
        <title>The evolution of Acinetobacter baumannii in vivo.</title>
        <authorList>
            <person name="Hua X."/>
            <person name="Yu Y."/>
        </authorList>
    </citation>
    <scope>NUCLEOTIDE SEQUENCE [LARGE SCALE GENOMIC DNA]</scope>
    <source>
        <strain evidence="6 12">XH647</strain>
    </source>
</reference>
<dbReference type="Proteomes" id="UP000634608">
    <property type="component" value="Unassembled WGS sequence"/>
</dbReference>
<reference evidence="11 15" key="4">
    <citation type="submission" date="2018-07" db="EMBL/GenBank/DDBJ databases">
        <authorList>
            <consortium name="Pathogen Informatics"/>
        </authorList>
    </citation>
    <scope>NUCLEOTIDE SEQUENCE [LARGE SCALE GENOMIC DNA]</scope>
    <source>
        <strain evidence="11 15">4300STDY7045823</strain>
    </source>
</reference>
<evidence type="ECO:0000313" key="19">
    <source>
        <dbReference type="Proteomes" id="UP000516419"/>
    </source>
</evidence>
<dbReference type="Proteomes" id="UP000439424">
    <property type="component" value="Unassembled WGS sequence"/>
</dbReference>
<reference evidence="4 18" key="7">
    <citation type="submission" date="2019-10" db="EMBL/GenBank/DDBJ databases">
        <title>Genetic environment of the oxa23 gene and comparative analysis of carbapenem resistant Acinetobacter baumannii isolates belonging to global clone 1, lineage 2 recovered in a burns hospital outbreak in 2012-2013.</title>
        <authorList>
            <person name="Douraghi M."/>
            <person name="Aris P."/>
            <person name="Kenyon J."/>
            <person name="Hamidian M."/>
        </authorList>
    </citation>
    <scope>NUCLEOTIDE SEQUENCE [LARGE SCALE GENOMIC DNA]</scope>
    <source>
        <strain evidence="4 18">ABS103</strain>
    </source>
</reference>
<dbReference type="EMBL" id="LYKI01000019">
    <property type="protein sequence ID" value="OIG72696.1"/>
    <property type="molecule type" value="Genomic_DNA"/>
</dbReference>
<evidence type="ECO:0000313" key="5">
    <source>
        <dbReference type="EMBL" id="MVM94121.1"/>
    </source>
</evidence>
<dbReference type="Proteomes" id="UP000516419">
    <property type="component" value="Chromosome"/>
</dbReference>
<reference evidence="9 19" key="10">
    <citation type="submission" date="2020-09" db="EMBL/GenBank/DDBJ databases">
        <title>Carbapenem-Resistant Acinetobacter baumannii devoid of typical resistance factors.</title>
        <authorList>
            <person name="Hoffmann M."/>
            <person name="Luo Y."/>
            <person name="Strain E."/>
            <person name="Rand H."/>
            <person name="Javkar K.G."/>
        </authorList>
    </citation>
    <scope>NUCLEOTIDE SEQUENCE [LARGE SCALE GENOMIC DNA]</scope>
    <source>
        <strain evidence="9 19">CFSAN093705</strain>
    </source>
</reference>
<dbReference type="Proteomes" id="UP000237823">
    <property type="component" value="Unassembled WGS sequence"/>
</dbReference>
<dbReference type="Proteomes" id="UP000179937">
    <property type="component" value="Unassembled WGS sequence"/>
</dbReference>
<evidence type="ECO:0000313" key="16">
    <source>
        <dbReference type="Proteomes" id="UP000268239"/>
    </source>
</evidence>
<evidence type="ECO:0000313" key="10">
    <source>
        <dbReference type="EMBL" id="RTQ69585.1"/>
    </source>
</evidence>
<evidence type="ECO:0000313" key="3">
    <source>
        <dbReference type="EMBL" id="MDR8431519.1"/>
    </source>
</evidence>
<dbReference type="Proteomes" id="UP000461234">
    <property type="component" value="Unassembled WGS sequence"/>
</dbReference>
<dbReference type="RefSeq" id="WP_000088974.1">
    <property type="nucleotide sequence ID" value="NZ_AP024415.1"/>
</dbReference>
<reference evidence="5 17" key="8">
    <citation type="submission" date="2019-11" db="EMBL/GenBank/DDBJ databases">
        <title>Multidrug-resistant Acinetobacter baumannii moving toward extensively drug-resistant over fifteen years in South of Brazil.</title>
        <authorList>
            <person name="Fedrigo N.H."/>
            <person name="Cerdeira L."/>
            <person name="Fuga B."/>
            <person name="Marini P.V.B."/>
            <person name="Shinohara D.R."/>
            <person name="Carrara-Marroni F.E."/>
            <person name="Lincopan N."/>
            <person name="Tognim M.C.B."/>
        </authorList>
    </citation>
    <scope>NUCLEOTIDE SEQUENCE [LARGE SCALE GENOMIC DNA]</scope>
    <source>
        <strain evidence="5 17">Ac576</strain>
    </source>
</reference>
<evidence type="ECO:0000313" key="15">
    <source>
        <dbReference type="Proteomes" id="UP000252694"/>
    </source>
</evidence>
<dbReference type="EMBL" id="VMAF01000012">
    <property type="protein sequence ID" value="MDR8431519.1"/>
    <property type="molecule type" value="Genomic_DNA"/>
</dbReference>
<reference evidence="2" key="6">
    <citation type="submission" date="2019-07" db="EMBL/GenBank/DDBJ databases">
        <title>Biological characteristics of mucoid Acinetobacter baumannii from a general hospital in China.</title>
        <authorList>
            <person name="Hua X."/>
            <person name="Yu Y."/>
        </authorList>
    </citation>
    <scope>NUCLEOTIDE SEQUENCE [LARGE SCALE GENOMIC DNA]</scope>
    <source>
        <strain evidence="2">N41</strain>
        <strain evidence="3">N8</strain>
    </source>
</reference>
<evidence type="ECO:0000313" key="13">
    <source>
        <dbReference type="Proteomes" id="UP000237823"/>
    </source>
</evidence>
<dbReference type="EMBL" id="WPIP01000481">
    <property type="protein sequence ID" value="MVM94121.1"/>
    <property type="molecule type" value="Genomic_DNA"/>
</dbReference>
<reference evidence="7 14" key="3">
    <citation type="journal article" date="2018" name="J. Antimicrob. Chemother.">
        <title>Phylogenomics of colistin-susceptible and resistant XDR Acinetobacter baumannii.</title>
        <authorList>
            <person name="Mustapha M."/>
            <person name="Li B."/>
            <person name="Pacey M.P."/>
            <person name="Mettus R.T."/>
            <person name="McElheny C.L."/>
            <person name="Ernst R.K."/>
            <person name="Cooper V.S."/>
            <person name="Doi Y."/>
        </authorList>
    </citation>
    <scope>NUCLEOTIDE SEQUENCE [LARGE SCALE GENOMIC DNA]</scope>
    <source>
        <strain evidence="7 14">R20</strain>
    </source>
</reference>
<dbReference type="GO" id="GO:0003677">
    <property type="term" value="F:DNA binding"/>
    <property type="evidence" value="ECO:0007669"/>
    <property type="project" value="UniProtKB-KW"/>
</dbReference>
<dbReference type="EMBL" id="UFMQ01000002">
    <property type="protein sequence ID" value="SST18380.1"/>
    <property type="molecule type" value="Genomic_DNA"/>
</dbReference>
<dbReference type="AlphaFoldDB" id="A0A059ZK58"/>
<gene>
    <name evidence="6" type="ORF">A7M90_18380</name>
    <name evidence="8" type="ORF">B9W25_19160</name>
    <name evidence="7" type="ORF">C5U34_15610</name>
    <name evidence="10" type="ORF">EJ062_17640</name>
    <name evidence="4" type="ORF">F2P40_05710</name>
    <name evidence="3" type="ORF">FPK63_10575</name>
    <name evidence="2" type="ORF">FPK87_19655</name>
    <name evidence="9" type="ORF">FQZ18_14070</name>
    <name evidence="5" type="ORF">GNY86_21555</name>
    <name evidence="1" type="ORF">IAG11_13450</name>
    <name evidence="11" type="ORF">SAMEA104305318_00762</name>
</gene>
<evidence type="ECO:0000313" key="18">
    <source>
        <dbReference type="Proteomes" id="UP000461234"/>
    </source>
</evidence>
<dbReference type="GeneID" id="92893001"/>
<evidence type="ECO:0000313" key="12">
    <source>
        <dbReference type="Proteomes" id="UP000179937"/>
    </source>
</evidence>
<evidence type="ECO:0000313" key="14">
    <source>
        <dbReference type="Proteomes" id="UP000239276"/>
    </source>
</evidence>
<dbReference type="STRING" id="1096995.BJAB07104_01140"/>
<dbReference type="EMBL" id="NEPB01000089">
    <property type="protein sequence ID" value="PRN27849.1"/>
    <property type="molecule type" value="Genomic_DNA"/>
</dbReference>
<organism evidence="5 17">
    <name type="scientific">Acinetobacter baumannii</name>
    <dbReference type="NCBI Taxonomy" id="470"/>
    <lineage>
        <taxon>Bacteria</taxon>
        <taxon>Pseudomonadati</taxon>
        <taxon>Pseudomonadota</taxon>
        <taxon>Gammaproteobacteria</taxon>
        <taxon>Moraxellales</taxon>
        <taxon>Moraxellaceae</taxon>
        <taxon>Acinetobacter</taxon>
        <taxon>Acinetobacter calcoaceticus/baumannii complex</taxon>
    </lineage>
</organism>
<evidence type="ECO:0000313" key="7">
    <source>
        <dbReference type="EMBL" id="PQH49404.1"/>
    </source>
</evidence>
<proteinExistence type="predicted"/>
<name>A0A059ZK58_ACIBA</name>
<accession>A0A059ZK58</accession>
<keyword evidence="5" id="KW-0238">DNA-binding</keyword>
<evidence type="ECO:0000313" key="9">
    <source>
        <dbReference type="EMBL" id="QNV20873.1"/>
    </source>
</evidence>
<dbReference type="OrthoDB" id="9806994at2"/>
<dbReference type="EMBL" id="RXLU01000126">
    <property type="protein sequence ID" value="RTQ69585.1"/>
    <property type="molecule type" value="Genomic_DNA"/>
</dbReference>
<reference evidence="8 13" key="2">
    <citation type="submission" date="2017-04" db="EMBL/GenBank/DDBJ databases">
        <title>Comparison of Acinetobacter baumannii whole genome sequences from two major hospitals in Kuwait.</title>
        <authorList>
            <person name="Nasser K."/>
            <person name="Habibi N."/>
            <person name="Khan M.W."/>
            <person name="Purohit P."/>
            <person name="Al-Obaid I."/>
            <person name="Dhar R."/>
            <person name="Al-Fouzan W."/>
            <person name="Mustafa A.S."/>
        </authorList>
    </citation>
    <scope>NUCLEOTIDE SEQUENCE [LARGE SCALE GENOMIC DNA]</scope>
    <source>
        <strain evidence="8 13">KUFAR57</strain>
    </source>
</reference>
<evidence type="ECO:0000313" key="11">
    <source>
        <dbReference type="EMBL" id="SST18380.1"/>
    </source>
</evidence>
<dbReference type="EMBL" id="VMBB01000048">
    <property type="protein sequence ID" value="MDR8262660.1"/>
    <property type="molecule type" value="Genomic_DNA"/>
</dbReference>
<dbReference type="eggNOG" id="ENOG5031RX6">
    <property type="taxonomic scope" value="Bacteria"/>
</dbReference>
<dbReference type="EMBL" id="WIOC01000005">
    <property type="protein sequence ID" value="MQR48828.1"/>
    <property type="molecule type" value="Genomic_DNA"/>
</dbReference>
<dbReference type="Proteomes" id="UP000268239">
    <property type="component" value="Unassembled WGS sequence"/>
</dbReference>
<dbReference type="Proteomes" id="UP000252694">
    <property type="component" value="Unassembled WGS sequence"/>
</dbReference>
<dbReference type="Proteomes" id="UP000239276">
    <property type="component" value="Unassembled WGS sequence"/>
</dbReference>
<evidence type="ECO:0000313" key="2">
    <source>
        <dbReference type="EMBL" id="MDR8262660.1"/>
    </source>
</evidence>
<evidence type="ECO:0000313" key="8">
    <source>
        <dbReference type="EMBL" id="PRN27849.1"/>
    </source>
</evidence>